<dbReference type="EnsemblBacteria" id="ACC84891">
    <property type="protein sequence ID" value="ACC84891"/>
    <property type="gene ID" value="Npun_AF001"/>
</dbReference>
<dbReference type="RefSeq" id="WP_012412915.1">
    <property type="nucleotide sequence ID" value="NC_010631.1"/>
</dbReference>
<dbReference type="Proteomes" id="UP000001191">
    <property type="component" value="Plasmid pNPUN01"/>
</dbReference>
<evidence type="ECO:0000256" key="1">
    <source>
        <dbReference type="SAM" id="MobiDB-lite"/>
    </source>
</evidence>
<dbReference type="OrthoDB" id="486379at2"/>
<feature type="region of interest" description="Disordered" evidence="1">
    <location>
        <begin position="66"/>
        <end position="92"/>
    </location>
</feature>
<keyword evidence="2" id="KW-0614">Plasmid</keyword>
<name>B2JAD7_NOSP7</name>
<sequence length="173" mass="18242">MQKVKEILLAQGIEFDEADIVSAASAIGMELDGLNDAEASAIALKVVELKQASGLALSQKDIAAKSRNGNGKLGKNSPRRKSTPPLQGAIAHASQVSNQEIQSLEDVLNVGIDAYTTDKADKLLSTIRNAPKDVVSKFVSKAMEEEADVDSFRAIGDELVAGIFGAQFTNAAE</sequence>
<keyword evidence="3" id="KW-1185">Reference proteome</keyword>
<accession>B2JAD7</accession>
<evidence type="ECO:0000313" key="2">
    <source>
        <dbReference type="EMBL" id="ACC84891.1"/>
    </source>
</evidence>
<proteinExistence type="predicted"/>
<protein>
    <submittedName>
        <fullName evidence="2">Uncharacterized protein</fullName>
    </submittedName>
</protein>
<evidence type="ECO:0000313" key="3">
    <source>
        <dbReference type="Proteomes" id="UP000001191"/>
    </source>
</evidence>
<dbReference type="EMBL" id="CP001038">
    <property type="protein sequence ID" value="ACC84891.1"/>
    <property type="molecule type" value="Genomic_DNA"/>
</dbReference>
<organism evidence="2 3">
    <name type="scientific">Nostoc punctiforme (strain ATCC 29133 / PCC 73102)</name>
    <dbReference type="NCBI Taxonomy" id="63737"/>
    <lineage>
        <taxon>Bacteria</taxon>
        <taxon>Bacillati</taxon>
        <taxon>Cyanobacteriota</taxon>
        <taxon>Cyanophyceae</taxon>
        <taxon>Nostocales</taxon>
        <taxon>Nostocaceae</taxon>
        <taxon>Nostoc</taxon>
    </lineage>
</organism>
<dbReference type="KEGG" id="npu:Npun_AF001"/>
<dbReference type="HOGENOM" id="CLU_1546049_0_0_3"/>
<dbReference type="AlphaFoldDB" id="B2JAD7"/>
<geneLocation type="plasmid" evidence="2 3">
    <name>pNPUN01</name>
</geneLocation>
<reference evidence="3" key="1">
    <citation type="submission" date="2008-04" db="EMBL/GenBank/DDBJ databases">
        <title>Complete sequence of plasmid 1 of Nostoc punctiforme ATCC 29133.</title>
        <authorList>
            <consortium name="US DOE Joint Genome Institute"/>
            <person name="Copeland A."/>
            <person name="Lucas S."/>
            <person name="Lapidus A."/>
            <person name="Glavina del Rio T."/>
            <person name="Dalin E."/>
            <person name="Tice H."/>
            <person name="Pitluck S."/>
            <person name="Chain P."/>
            <person name="Malfatti S."/>
            <person name="Shin M."/>
            <person name="Vergez L."/>
            <person name="Schmutz J."/>
            <person name="Larimer F."/>
            <person name="Land M."/>
            <person name="Hauser L."/>
            <person name="Kyrpides N."/>
            <person name="Kim E."/>
            <person name="Meeks J.C."/>
            <person name="Elhai J."/>
            <person name="Campbell E.L."/>
            <person name="Thiel T."/>
            <person name="Longmire J."/>
            <person name="Potts M."/>
            <person name="Atlas R."/>
        </authorList>
    </citation>
    <scope>NUCLEOTIDE SEQUENCE [LARGE SCALE GENOMIC DNA]</scope>
    <source>
        <strain evidence="3">ATCC 29133 / PCC 73102</strain>
        <plasmid evidence="3">Plasmid pNPUN01</plasmid>
    </source>
</reference>
<gene>
    <name evidence="2" type="ordered locus">Npun_AF001</name>
</gene>